<dbReference type="GO" id="GO:0005794">
    <property type="term" value="C:Golgi apparatus"/>
    <property type="evidence" value="ECO:0007669"/>
    <property type="project" value="TreeGrafter"/>
</dbReference>
<dbReference type="GO" id="GO:0000026">
    <property type="term" value="F:alpha-1,2-mannosyltransferase activity"/>
    <property type="evidence" value="ECO:0007669"/>
    <property type="project" value="TreeGrafter"/>
</dbReference>
<evidence type="ECO:0000256" key="2">
    <source>
        <dbReference type="ARBA" id="ARBA00022679"/>
    </source>
</evidence>
<reference evidence="3" key="1">
    <citation type="journal article" date="2014" name="Genome Announc.">
        <title>De novo whole-genome sequence and genome annotation of Lichtheimia ramosa.</title>
        <authorList>
            <person name="Linde J."/>
            <person name="Schwartze V."/>
            <person name="Binder U."/>
            <person name="Lass-Florl C."/>
            <person name="Voigt K."/>
            <person name="Horn F."/>
        </authorList>
    </citation>
    <scope>NUCLEOTIDE SEQUENCE</scope>
    <source>
        <strain evidence="3">JMRC FSU:6197</strain>
    </source>
</reference>
<evidence type="ECO:0000256" key="1">
    <source>
        <dbReference type="ARBA" id="ARBA00007677"/>
    </source>
</evidence>
<dbReference type="AlphaFoldDB" id="A0A077WH92"/>
<accession>A0A077WH92</accession>
<dbReference type="Gene3D" id="3.90.550.10">
    <property type="entry name" value="Spore Coat Polysaccharide Biosynthesis Protein SpsA, Chain A"/>
    <property type="match status" value="1"/>
</dbReference>
<dbReference type="PANTHER" id="PTHR31121:SF6">
    <property type="entry name" value="ALPHA-1,2 MANNOSYLTRANSFERASE KTR1"/>
    <property type="match status" value="1"/>
</dbReference>
<dbReference type="GO" id="GO:0000032">
    <property type="term" value="P:cell wall mannoprotein biosynthetic process"/>
    <property type="evidence" value="ECO:0007669"/>
    <property type="project" value="TreeGrafter"/>
</dbReference>
<keyword evidence="2" id="KW-0808">Transferase</keyword>
<dbReference type="GO" id="GO:0016020">
    <property type="term" value="C:membrane"/>
    <property type="evidence" value="ECO:0007669"/>
    <property type="project" value="InterPro"/>
</dbReference>
<dbReference type="InterPro" id="IPR002685">
    <property type="entry name" value="Glyco_trans_15"/>
</dbReference>
<dbReference type="InterPro" id="IPR029044">
    <property type="entry name" value="Nucleotide-diphossugar_trans"/>
</dbReference>
<dbReference type="EMBL" id="LK023320">
    <property type="protein sequence ID" value="CDS06509.1"/>
    <property type="molecule type" value="Genomic_DNA"/>
</dbReference>
<comment type="similarity">
    <text evidence="1">Belongs to the glycosyltransferase 15 family.</text>
</comment>
<evidence type="ECO:0000313" key="3">
    <source>
        <dbReference type="EMBL" id="CDS06509.1"/>
    </source>
</evidence>
<dbReference type="OrthoDB" id="439943at2759"/>
<name>A0A077WH92_9FUNG</name>
<dbReference type="GO" id="GO:0006487">
    <property type="term" value="P:protein N-linked glycosylation"/>
    <property type="evidence" value="ECO:0007669"/>
    <property type="project" value="TreeGrafter"/>
</dbReference>
<dbReference type="SUPFAM" id="SSF53448">
    <property type="entry name" value="Nucleotide-diphospho-sugar transferases"/>
    <property type="match status" value="1"/>
</dbReference>
<dbReference type="PANTHER" id="PTHR31121">
    <property type="entry name" value="ALPHA-1,2 MANNOSYLTRANSFERASE KTR1"/>
    <property type="match status" value="1"/>
</dbReference>
<dbReference type="Pfam" id="PF01793">
    <property type="entry name" value="Glyco_transf_15"/>
    <property type="match status" value="1"/>
</dbReference>
<gene>
    <name evidence="3" type="ORF">LRAMOSA09037</name>
</gene>
<proteinExistence type="inferred from homology"/>
<protein>
    <submittedName>
        <fullName evidence="3">Uncharacterized protein</fullName>
    </submittedName>
</protein>
<organism evidence="3">
    <name type="scientific">Lichtheimia ramosa</name>
    <dbReference type="NCBI Taxonomy" id="688394"/>
    <lineage>
        <taxon>Eukaryota</taxon>
        <taxon>Fungi</taxon>
        <taxon>Fungi incertae sedis</taxon>
        <taxon>Mucoromycota</taxon>
        <taxon>Mucoromycotina</taxon>
        <taxon>Mucoromycetes</taxon>
        <taxon>Mucorales</taxon>
        <taxon>Lichtheimiaceae</taxon>
        <taxon>Lichtheimia</taxon>
    </lineage>
</organism>
<sequence>MYANDKYKIKNSILGWSFSRKRILQHSLLLIAFLLASLLVYAFYQSSLHVTIPAMVPFFSSVPHYTNAWTFRPAATMRHPQGTLYKAAFVTLVQGDDVDDFGSLLRTVRDLEDSFNHKHGYPYIIFSVDPLSTRAKELVASLTSGTVHFESLQKPYYGYGSDTQLGKAVKARHQLKQVDHGDSKTFRFDARFMAGTLYHHPAIKELDYYWRFQPGTQYPCPMFDDLDPFYYMWKHQKKVSFSLTVREPIQAAPSLFQTVNDYVNKHPEIQSSLSQKDSLWPLVASRKDGQYTQCEFSSSFQE</sequence>